<dbReference type="EMBL" id="JAWDJW010002013">
    <property type="protein sequence ID" value="KAK3078305.1"/>
    <property type="molecule type" value="Genomic_DNA"/>
</dbReference>
<protein>
    <submittedName>
        <fullName evidence="1">Uncharacterized protein</fullName>
    </submittedName>
</protein>
<organism evidence="1 2">
    <name type="scientific">Coniosporium uncinatum</name>
    <dbReference type="NCBI Taxonomy" id="93489"/>
    <lineage>
        <taxon>Eukaryota</taxon>
        <taxon>Fungi</taxon>
        <taxon>Dikarya</taxon>
        <taxon>Ascomycota</taxon>
        <taxon>Pezizomycotina</taxon>
        <taxon>Dothideomycetes</taxon>
        <taxon>Dothideomycetes incertae sedis</taxon>
        <taxon>Coniosporium</taxon>
    </lineage>
</organism>
<keyword evidence="2" id="KW-1185">Reference proteome</keyword>
<evidence type="ECO:0000313" key="1">
    <source>
        <dbReference type="EMBL" id="KAK3078305.1"/>
    </source>
</evidence>
<sequence length="458" mass="46803">MKTASAVAAAFLAAQAAATSPFKSPANSDNHCNDAQKSGFDWSNLPTGPVSSYNGFSFSGFTCTDKLGKRNAWSKRTSQDKAIEGQASKSSGPSFSCDGDKKFSISEMHVSSDVDTDIELNYGMPDGAICKQTAPCKSSGSVVKNTQCGGAKDVTVKLPPTASKESCNVGFHSIGFDCAPPASTVPPFRSATSYVISNSSSSLSTPTPVTSVPLTTAISSSSYSPSVIVSISSNSTSQVSTYSVPLSTGVSTYSVPLSTGVSTYSVPLSTGVSTYSVPLSTGVSSTTITTCEYMTNSCSYSTMSIPHGKGVVSKPYNCSQVCSTASTLTPATSQTSSAITITANTTIPVVPVSSSATTQASSSFPVVFNSTTSVTSYPATITTEITTSYVTTCPVGQTVTKGSTTEVLTTPLTSTVYTTFTSTVCTKCQASDFTTITASSPAASSPVLSTTQVVSSSA</sequence>
<name>A0ACC3DNV5_9PEZI</name>
<feature type="non-terminal residue" evidence="1">
    <location>
        <position position="458"/>
    </location>
</feature>
<reference evidence="1" key="1">
    <citation type="submission" date="2024-09" db="EMBL/GenBank/DDBJ databases">
        <title>Black Yeasts Isolated from many extreme environments.</title>
        <authorList>
            <person name="Coleine C."/>
            <person name="Stajich J.E."/>
            <person name="Selbmann L."/>
        </authorList>
    </citation>
    <scope>NUCLEOTIDE SEQUENCE</scope>
    <source>
        <strain evidence="1">CCFEE 5737</strain>
    </source>
</reference>
<evidence type="ECO:0000313" key="2">
    <source>
        <dbReference type="Proteomes" id="UP001186974"/>
    </source>
</evidence>
<proteinExistence type="predicted"/>
<gene>
    <name evidence="1" type="ORF">LTS18_007919</name>
</gene>
<dbReference type="Proteomes" id="UP001186974">
    <property type="component" value="Unassembled WGS sequence"/>
</dbReference>
<comment type="caution">
    <text evidence="1">The sequence shown here is derived from an EMBL/GenBank/DDBJ whole genome shotgun (WGS) entry which is preliminary data.</text>
</comment>
<accession>A0ACC3DNV5</accession>